<accession>A0A251TUF8</accession>
<keyword evidence="2" id="KW-1185">Reference proteome</keyword>
<dbReference type="Proteomes" id="UP000215914">
    <property type="component" value="Chromosome 9"/>
</dbReference>
<sequence length="50" mass="5979">MIRRTSKSYLRLLIVIYTLLRLNAGTKRNWLDCLLSINKKSRKLRMPEVC</sequence>
<dbReference type="EMBL" id="CM007898">
    <property type="protein sequence ID" value="OTG14373.1"/>
    <property type="molecule type" value="Genomic_DNA"/>
</dbReference>
<dbReference type="AlphaFoldDB" id="A0A251TUF8"/>
<name>A0A251TUF8_HELAN</name>
<proteinExistence type="predicted"/>
<dbReference type="InParanoid" id="A0A251TUF8"/>
<organism evidence="1 2">
    <name type="scientific">Helianthus annuus</name>
    <name type="common">Common sunflower</name>
    <dbReference type="NCBI Taxonomy" id="4232"/>
    <lineage>
        <taxon>Eukaryota</taxon>
        <taxon>Viridiplantae</taxon>
        <taxon>Streptophyta</taxon>
        <taxon>Embryophyta</taxon>
        <taxon>Tracheophyta</taxon>
        <taxon>Spermatophyta</taxon>
        <taxon>Magnoliopsida</taxon>
        <taxon>eudicotyledons</taxon>
        <taxon>Gunneridae</taxon>
        <taxon>Pentapetalae</taxon>
        <taxon>asterids</taxon>
        <taxon>campanulids</taxon>
        <taxon>Asterales</taxon>
        <taxon>Asteraceae</taxon>
        <taxon>Asteroideae</taxon>
        <taxon>Heliantheae alliance</taxon>
        <taxon>Heliantheae</taxon>
        <taxon>Helianthus</taxon>
    </lineage>
</organism>
<protein>
    <submittedName>
        <fullName evidence="1">Uncharacterized protein</fullName>
    </submittedName>
</protein>
<evidence type="ECO:0000313" key="1">
    <source>
        <dbReference type="EMBL" id="OTG14373.1"/>
    </source>
</evidence>
<reference evidence="2" key="1">
    <citation type="journal article" date="2017" name="Nature">
        <title>The sunflower genome provides insights into oil metabolism, flowering and Asterid evolution.</title>
        <authorList>
            <person name="Badouin H."/>
            <person name="Gouzy J."/>
            <person name="Grassa C.J."/>
            <person name="Murat F."/>
            <person name="Staton S.E."/>
            <person name="Cottret L."/>
            <person name="Lelandais-Briere C."/>
            <person name="Owens G.L."/>
            <person name="Carrere S."/>
            <person name="Mayjonade B."/>
            <person name="Legrand L."/>
            <person name="Gill N."/>
            <person name="Kane N.C."/>
            <person name="Bowers J.E."/>
            <person name="Hubner S."/>
            <person name="Bellec A."/>
            <person name="Berard A."/>
            <person name="Berges H."/>
            <person name="Blanchet N."/>
            <person name="Boniface M.C."/>
            <person name="Brunel D."/>
            <person name="Catrice O."/>
            <person name="Chaidir N."/>
            <person name="Claudel C."/>
            <person name="Donnadieu C."/>
            <person name="Faraut T."/>
            <person name="Fievet G."/>
            <person name="Helmstetter N."/>
            <person name="King M."/>
            <person name="Knapp S.J."/>
            <person name="Lai Z."/>
            <person name="Le Paslier M.C."/>
            <person name="Lippi Y."/>
            <person name="Lorenzon L."/>
            <person name="Mandel J.R."/>
            <person name="Marage G."/>
            <person name="Marchand G."/>
            <person name="Marquand E."/>
            <person name="Bret-Mestries E."/>
            <person name="Morien E."/>
            <person name="Nambeesan S."/>
            <person name="Nguyen T."/>
            <person name="Pegot-Espagnet P."/>
            <person name="Pouilly N."/>
            <person name="Raftis F."/>
            <person name="Sallet E."/>
            <person name="Schiex T."/>
            <person name="Thomas J."/>
            <person name="Vandecasteele C."/>
            <person name="Vares D."/>
            <person name="Vear F."/>
            <person name="Vautrin S."/>
            <person name="Crespi M."/>
            <person name="Mangin B."/>
            <person name="Burke J.M."/>
            <person name="Salse J."/>
            <person name="Munos S."/>
            <person name="Vincourt P."/>
            <person name="Rieseberg L.H."/>
            <person name="Langlade N.B."/>
        </authorList>
    </citation>
    <scope>NUCLEOTIDE SEQUENCE [LARGE SCALE GENOMIC DNA]</scope>
    <source>
        <strain evidence="2">cv. SF193</strain>
    </source>
</reference>
<gene>
    <name evidence="1" type="ORF">HannXRQ_Chr09g0248661</name>
</gene>
<evidence type="ECO:0000313" key="2">
    <source>
        <dbReference type="Proteomes" id="UP000215914"/>
    </source>
</evidence>